<dbReference type="EMBL" id="PIUM01000003">
    <property type="protein sequence ID" value="PKU25700.1"/>
    <property type="molecule type" value="Genomic_DNA"/>
</dbReference>
<evidence type="ECO:0000313" key="7">
    <source>
        <dbReference type="EMBL" id="PKU25700.1"/>
    </source>
</evidence>
<name>A0A2N3PZ67_9PROT</name>
<dbReference type="InterPro" id="IPR039536">
    <property type="entry name" value="TetR_C_Proteobacteria"/>
</dbReference>
<evidence type="ECO:0000256" key="1">
    <source>
        <dbReference type="ARBA" id="ARBA00023015"/>
    </source>
</evidence>
<keyword evidence="3" id="KW-0804">Transcription</keyword>
<feature type="region of interest" description="Disordered" evidence="5">
    <location>
        <begin position="211"/>
        <end position="237"/>
    </location>
</feature>
<dbReference type="InterPro" id="IPR036271">
    <property type="entry name" value="Tet_transcr_reg_TetR-rel_C_sf"/>
</dbReference>
<keyword evidence="8" id="KW-1185">Reference proteome</keyword>
<dbReference type="InterPro" id="IPR009057">
    <property type="entry name" value="Homeodomain-like_sf"/>
</dbReference>
<accession>A0A2N3PZ67</accession>
<dbReference type="InterPro" id="IPR050109">
    <property type="entry name" value="HTH-type_TetR-like_transc_reg"/>
</dbReference>
<dbReference type="SUPFAM" id="SSF46689">
    <property type="entry name" value="Homeodomain-like"/>
    <property type="match status" value="1"/>
</dbReference>
<organism evidence="7 8">
    <name type="scientific">Telmatospirillum siberiense</name>
    <dbReference type="NCBI Taxonomy" id="382514"/>
    <lineage>
        <taxon>Bacteria</taxon>
        <taxon>Pseudomonadati</taxon>
        <taxon>Pseudomonadota</taxon>
        <taxon>Alphaproteobacteria</taxon>
        <taxon>Rhodospirillales</taxon>
        <taxon>Rhodospirillaceae</taxon>
        <taxon>Telmatospirillum</taxon>
    </lineage>
</organism>
<evidence type="ECO:0000256" key="5">
    <source>
        <dbReference type="SAM" id="MobiDB-lite"/>
    </source>
</evidence>
<dbReference type="RefSeq" id="WP_101249244.1">
    <property type="nucleotide sequence ID" value="NZ_PIUM01000003.1"/>
</dbReference>
<sequence>MTETKTRCHAGGRPPACEIEERRQHLVAVATRLFLSKGYEATSLENIAKAAGASKTTIYRNFGDKADLFRIIFNGYTESLWPTLSDVQTEGKSPREVLTAVGALMISQDIFSPDSVALMRLIYHEAPRFPELTRIFGEIEQTVVDVVAGYLRSAQRRNQLRLTDPEWSAIQFLELIWGILSHRVLVGLASQPDDAERRRIVESSVDLFLNGTLAPGRHPQGDRADKDKTTNSPTEKV</sequence>
<keyword evidence="2 4" id="KW-0238">DNA-binding</keyword>
<feature type="compositionally biased region" description="Basic and acidic residues" evidence="5">
    <location>
        <begin position="219"/>
        <end position="237"/>
    </location>
</feature>
<dbReference type="PANTHER" id="PTHR30055:SF234">
    <property type="entry name" value="HTH-TYPE TRANSCRIPTIONAL REGULATOR BETI"/>
    <property type="match status" value="1"/>
</dbReference>
<evidence type="ECO:0000256" key="2">
    <source>
        <dbReference type="ARBA" id="ARBA00023125"/>
    </source>
</evidence>
<dbReference type="Pfam" id="PF00440">
    <property type="entry name" value="TetR_N"/>
    <property type="match status" value="1"/>
</dbReference>
<dbReference type="AlphaFoldDB" id="A0A2N3PZ67"/>
<gene>
    <name evidence="7" type="ORF">CWS72_03755</name>
</gene>
<dbReference type="InterPro" id="IPR001647">
    <property type="entry name" value="HTH_TetR"/>
</dbReference>
<dbReference type="PRINTS" id="PR00455">
    <property type="entry name" value="HTHTETR"/>
</dbReference>
<evidence type="ECO:0000256" key="4">
    <source>
        <dbReference type="PROSITE-ProRule" id="PRU00335"/>
    </source>
</evidence>
<dbReference type="FunFam" id="1.10.10.60:FF:000141">
    <property type="entry name" value="TetR family transcriptional regulator"/>
    <property type="match status" value="1"/>
</dbReference>
<evidence type="ECO:0000313" key="8">
    <source>
        <dbReference type="Proteomes" id="UP000233293"/>
    </source>
</evidence>
<dbReference type="PANTHER" id="PTHR30055">
    <property type="entry name" value="HTH-TYPE TRANSCRIPTIONAL REGULATOR RUTR"/>
    <property type="match status" value="1"/>
</dbReference>
<feature type="domain" description="HTH tetR-type" evidence="6">
    <location>
        <begin position="20"/>
        <end position="80"/>
    </location>
</feature>
<reference evidence="8" key="1">
    <citation type="submission" date="2017-12" db="EMBL/GenBank/DDBJ databases">
        <title>Draft genome sequence of Telmatospirillum siberiense 26-4b1T, an acidotolerant peatland alphaproteobacterium potentially involved in sulfur cycling.</title>
        <authorList>
            <person name="Hausmann B."/>
            <person name="Pjevac P."/>
            <person name="Schreck K."/>
            <person name="Herbold C.W."/>
            <person name="Daims H."/>
            <person name="Wagner M."/>
            <person name="Pester M."/>
            <person name="Loy A."/>
        </authorList>
    </citation>
    <scope>NUCLEOTIDE SEQUENCE [LARGE SCALE GENOMIC DNA]</scope>
    <source>
        <strain evidence="8">26-4b1</strain>
    </source>
</reference>
<dbReference type="Proteomes" id="UP000233293">
    <property type="component" value="Unassembled WGS sequence"/>
</dbReference>
<dbReference type="Gene3D" id="1.10.357.10">
    <property type="entry name" value="Tetracycline Repressor, domain 2"/>
    <property type="match status" value="1"/>
</dbReference>
<comment type="caution">
    <text evidence="7">The sequence shown here is derived from an EMBL/GenBank/DDBJ whole genome shotgun (WGS) entry which is preliminary data.</text>
</comment>
<evidence type="ECO:0000259" key="6">
    <source>
        <dbReference type="PROSITE" id="PS50977"/>
    </source>
</evidence>
<keyword evidence="1" id="KW-0805">Transcription regulation</keyword>
<dbReference type="Pfam" id="PF14246">
    <property type="entry name" value="TetR_C_7"/>
    <property type="match status" value="1"/>
</dbReference>
<dbReference type="GO" id="GO:0000976">
    <property type="term" value="F:transcription cis-regulatory region binding"/>
    <property type="evidence" value="ECO:0007669"/>
    <property type="project" value="TreeGrafter"/>
</dbReference>
<proteinExistence type="predicted"/>
<protein>
    <recommendedName>
        <fullName evidence="6">HTH tetR-type domain-containing protein</fullName>
    </recommendedName>
</protein>
<feature type="DNA-binding region" description="H-T-H motif" evidence="4">
    <location>
        <begin position="43"/>
        <end position="62"/>
    </location>
</feature>
<dbReference type="Gene3D" id="1.10.10.60">
    <property type="entry name" value="Homeodomain-like"/>
    <property type="match status" value="1"/>
</dbReference>
<dbReference type="OrthoDB" id="5292901at2"/>
<evidence type="ECO:0000256" key="3">
    <source>
        <dbReference type="ARBA" id="ARBA00023163"/>
    </source>
</evidence>
<dbReference type="SUPFAM" id="SSF48498">
    <property type="entry name" value="Tetracyclin repressor-like, C-terminal domain"/>
    <property type="match status" value="1"/>
</dbReference>
<dbReference type="GO" id="GO:0003700">
    <property type="term" value="F:DNA-binding transcription factor activity"/>
    <property type="evidence" value="ECO:0007669"/>
    <property type="project" value="TreeGrafter"/>
</dbReference>
<dbReference type="PROSITE" id="PS50977">
    <property type="entry name" value="HTH_TETR_2"/>
    <property type="match status" value="1"/>
</dbReference>